<dbReference type="EMBL" id="LKTM01000098">
    <property type="protein sequence ID" value="KQH79498.1"/>
    <property type="molecule type" value="Genomic_DNA"/>
</dbReference>
<keyword evidence="1" id="KW-1133">Transmembrane helix</keyword>
<feature type="transmembrane region" description="Helical" evidence="1">
    <location>
        <begin position="72"/>
        <end position="95"/>
    </location>
</feature>
<dbReference type="Proteomes" id="UP000051677">
    <property type="component" value="Unassembled WGS sequence"/>
</dbReference>
<evidence type="ECO:0000256" key="1">
    <source>
        <dbReference type="SAM" id="Phobius"/>
    </source>
</evidence>
<dbReference type="OrthoDB" id="3540641at2"/>
<comment type="caution">
    <text evidence="2">The sequence shown here is derived from an EMBL/GenBank/DDBJ whole genome shotgun (WGS) entry which is preliminary data.</text>
</comment>
<evidence type="ECO:0000313" key="2">
    <source>
        <dbReference type="EMBL" id="KQH79498.1"/>
    </source>
</evidence>
<keyword evidence="1" id="KW-0472">Membrane</keyword>
<keyword evidence="1" id="KW-0812">Transmembrane</keyword>
<evidence type="ECO:0000313" key="3">
    <source>
        <dbReference type="Proteomes" id="UP000051677"/>
    </source>
</evidence>
<sequence>MPYDDELVAVDLTARERGLLATGLLLWGGPARCTEAMAFAMGFDSVDDLLGQYDRLKGLLGRKKKPMSRTDWARTLLATEVCFASVIVGAGLAWGDDVSTLRALRIVQSKIATAGALTAWEGCRYPTDVCRVAARRDRGQYVTNNDELVEVALTTAESSLLVTGLGDLWGPAAPTDAMAIAIGFDSVEDLIDQYDRLKDLIQRRAALMSITDWIRTLLATEISTVSWVEGAGGEWGSAVDDASIQALRGLQEKLARMGALGRTRSAVDPADSAPTEAR</sequence>
<protein>
    <submittedName>
        <fullName evidence="2">Uncharacterized protein</fullName>
    </submittedName>
</protein>
<dbReference type="AlphaFoldDB" id="A0A0Q2LUN0"/>
<dbReference type="RefSeq" id="WP_055577615.1">
    <property type="nucleotide sequence ID" value="NZ_LKTM01000098.1"/>
</dbReference>
<proteinExistence type="predicted"/>
<gene>
    <name evidence="2" type="ORF">AO501_03610</name>
</gene>
<accession>A0A0Q2LUN0</accession>
<reference evidence="2 3" key="1">
    <citation type="submission" date="2015-10" db="EMBL/GenBank/DDBJ databases">
        <title>Mycobacterium gordonae draft genome assembly.</title>
        <authorList>
            <person name="Ustinova V."/>
            <person name="Smirnova T."/>
            <person name="Blagodatskikh K."/>
            <person name="Varlamov D."/>
            <person name="Larionova E."/>
            <person name="Chernousova L."/>
        </authorList>
    </citation>
    <scope>NUCLEOTIDE SEQUENCE [LARGE SCALE GENOMIC DNA]</scope>
    <source>
        <strain evidence="2 3">CTRI 14-8773</strain>
    </source>
</reference>
<name>A0A0Q2LUN0_MYCGO</name>
<organism evidence="2 3">
    <name type="scientific">Mycobacterium gordonae</name>
    <dbReference type="NCBI Taxonomy" id="1778"/>
    <lineage>
        <taxon>Bacteria</taxon>
        <taxon>Bacillati</taxon>
        <taxon>Actinomycetota</taxon>
        <taxon>Actinomycetes</taxon>
        <taxon>Mycobacteriales</taxon>
        <taxon>Mycobacteriaceae</taxon>
        <taxon>Mycobacterium</taxon>
    </lineage>
</organism>